<dbReference type="PANTHER" id="PTHR30136:SF35">
    <property type="entry name" value="HTH-TYPE TRANSCRIPTIONAL REGULATOR RV1719"/>
    <property type="match status" value="1"/>
</dbReference>
<dbReference type="PANTHER" id="PTHR30136">
    <property type="entry name" value="HELIX-TURN-HELIX TRANSCRIPTIONAL REGULATOR, ICLR FAMILY"/>
    <property type="match status" value="1"/>
</dbReference>
<sequence length="249" mass="26477">MPASTGSPSPVRPRPVRGLPRSSSHTLLASLTQIGLLQCRARGRYRIGWRVVELGEALRGTIDVRSCAAPILDRLVERYGETAHLAVMDRWRVLYVDKVVGTHNLSVHGARVGTRPDAHCTAVGKVLLARCGEIELRRYLAGRGLKRYTGATITSPAELLAALERVRSAGFALDLGEAVSDVRCVAAPVRDDLGTVVAALSMSVPVSRFGPAQSEYAGVVVAAAHEVSRAIAESAGPVDGATVAWRRAS</sequence>
<dbReference type="GO" id="GO:0003700">
    <property type="term" value="F:DNA-binding transcription factor activity"/>
    <property type="evidence" value="ECO:0007669"/>
    <property type="project" value="TreeGrafter"/>
</dbReference>
<dbReference type="PROSITE" id="PS51078">
    <property type="entry name" value="ICLR_ED"/>
    <property type="match status" value="1"/>
</dbReference>
<dbReference type="GO" id="GO:0045892">
    <property type="term" value="P:negative regulation of DNA-templated transcription"/>
    <property type="evidence" value="ECO:0007669"/>
    <property type="project" value="TreeGrafter"/>
</dbReference>
<dbReference type="EMBL" id="VDFW01000002">
    <property type="protein sequence ID" value="TNC29141.1"/>
    <property type="molecule type" value="Genomic_DNA"/>
</dbReference>
<reference evidence="5 6" key="1">
    <citation type="submission" date="2019-06" db="EMBL/GenBank/DDBJ databases">
        <title>Amycolatopsis alkalitolerans sp. nov., isolated from Gastrodia elata Blume.</title>
        <authorList>
            <person name="Narsing Rao M.P."/>
            <person name="Li W.J."/>
        </authorList>
    </citation>
    <scope>NUCLEOTIDE SEQUENCE [LARGE SCALE GENOMIC DNA]</scope>
    <source>
        <strain evidence="5 6">SYSUP0005</strain>
    </source>
</reference>
<dbReference type="InterPro" id="IPR050707">
    <property type="entry name" value="HTH_MetabolicPath_Reg"/>
</dbReference>
<evidence type="ECO:0000313" key="6">
    <source>
        <dbReference type="Proteomes" id="UP000305546"/>
    </source>
</evidence>
<evidence type="ECO:0000313" key="5">
    <source>
        <dbReference type="EMBL" id="TNC29141.1"/>
    </source>
</evidence>
<dbReference type="AlphaFoldDB" id="A0A5C4MAU4"/>
<organism evidence="5 6">
    <name type="scientific">Amycolatopsis alkalitolerans</name>
    <dbReference type="NCBI Taxonomy" id="2547244"/>
    <lineage>
        <taxon>Bacteria</taxon>
        <taxon>Bacillati</taxon>
        <taxon>Actinomycetota</taxon>
        <taxon>Actinomycetes</taxon>
        <taxon>Pseudonocardiales</taxon>
        <taxon>Pseudonocardiaceae</taxon>
        <taxon>Amycolatopsis</taxon>
    </lineage>
</organism>
<dbReference type="InterPro" id="IPR036388">
    <property type="entry name" value="WH-like_DNA-bd_sf"/>
</dbReference>
<comment type="caution">
    <text evidence="5">The sequence shown here is derived from an EMBL/GenBank/DDBJ whole genome shotgun (WGS) entry which is preliminary data.</text>
</comment>
<dbReference type="Gene3D" id="3.30.450.40">
    <property type="match status" value="1"/>
</dbReference>
<feature type="domain" description="IclR-ED" evidence="4">
    <location>
        <begin position="50"/>
        <end position="237"/>
    </location>
</feature>
<evidence type="ECO:0000259" key="4">
    <source>
        <dbReference type="PROSITE" id="PS51078"/>
    </source>
</evidence>
<evidence type="ECO:0000256" key="3">
    <source>
        <dbReference type="SAM" id="MobiDB-lite"/>
    </source>
</evidence>
<dbReference type="Proteomes" id="UP000305546">
    <property type="component" value="Unassembled WGS sequence"/>
</dbReference>
<dbReference type="Pfam" id="PF01614">
    <property type="entry name" value="IclR_C"/>
    <property type="match status" value="1"/>
</dbReference>
<feature type="region of interest" description="Disordered" evidence="3">
    <location>
        <begin position="1"/>
        <end position="22"/>
    </location>
</feature>
<proteinExistence type="predicted"/>
<dbReference type="SUPFAM" id="SSF55781">
    <property type="entry name" value="GAF domain-like"/>
    <property type="match status" value="1"/>
</dbReference>
<dbReference type="OrthoDB" id="60629at2"/>
<gene>
    <name evidence="5" type="ORF">FG385_03360</name>
</gene>
<name>A0A5C4MAU4_9PSEU</name>
<evidence type="ECO:0000256" key="1">
    <source>
        <dbReference type="ARBA" id="ARBA00023015"/>
    </source>
</evidence>
<protein>
    <submittedName>
        <fullName evidence="5">IclR family transcriptional regulator</fullName>
    </submittedName>
</protein>
<dbReference type="InterPro" id="IPR014757">
    <property type="entry name" value="Tscrpt_reg_IclR_C"/>
</dbReference>
<dbReference type="GO" id="GO:0003677">
    <property type="term" value="F:DNA binding"/>
    <property type="evidence" value="ECO:0007669"/>
    <property type="project" value="TreeGrafter"/>
</dbReference>
<dbReference type="InterPro" id="IPR029016">
    <property type="entry name" value="GAF-like_dom_sf"/>
</dbReference>
<keyword evidence="2" id="KW-0804">Transcription</keyword>
<evidence type="ECO:0000256" key="2">
    <source>
        <dbReference type="ARBA" id="ARBA00023163"/>
    </source>
</evidence>
<accession>A0A5C4MAU4</accession>
<dbReference type="Gene3D" id="1.10.10.10">
    <property type="entry name" value="Winged helix-like DNA-binding domain superfamily/Winged helix DNA-binding domain"/>
    <property type="match status" value="1"/>
</dbReference>
<keyword evidence="6" id="KW-1185">Reference proteome</keyword>
<keyword evidence="1" id="KW-0805">Transcription regulation</keyword>